<dbReference type="InterPro" id="IPR051159">
    <property type="entry name" value="Hexapeptide_acetyltransf"/>
</dbReference>
<evidence type="ECO:0000313" key="4">
    <source>
        <dbReference type="EMBL" id="KHD08060.2"/>
    </source>
</evidence>
<comment type="similarity">
    <text evidence="1">Belongs to the transferase hexapeptide repeat family.</text>
</comment>
<name>A0A0A6PB98_9GAMM</name>
<dbReference type="InterPro" id="IPR011004">
    <property type="entry name" value="Trimer_LpxA-like_sf"/>
</dbReference>
<dbReference type="GO" id="GO:0005829">
    <property type="term" value="C:cytosol"/>
    <property type="evidence" value="ECO:0007669"/>
    <property type="project" value="TreeGrafter"/>
</dbReference>
<keyword evidence="3" id="KW-0472">Membrane</keyword>
<keyword evidence="3" id="KW-0812">Transmembrane</keyword>
<dbReference type="AlphaFoldDB" id="A0A0A6PB98"/>
<evidence type="ECO:0000313" key="5">
    <source>
        <dbReference type="Proteomes" id="UP000030428"/>
    </source>
</evidence>
<reference evidence="4 5" key="1">
    <citation type="journal article" date="2016" name="Front. Microbiol.">
        <title>Single-Cell (Meta-)Genomics of a Dimorphic Candidatus Thiomargarita nelsonii Reveals Genomic Plasticity.</title>
        <authorList>
            <person name="Flood B.E."/>
            <person name="Fliss P."/>
            <person name="Jones D.S."/>
            <person name="Dick G.J."/>
            <person name="Jain S."/>
            <person name="Kaster A.K."/>
            <person name="Winkel M."/>
            <person name="Mussmann M."/>
            <person name="Bailey J."/>
        </authorList>
    </citation>
    <scope>NUCLEOTIDE SEQUENCE [LARGE SCALE GENOMIC DNA]</scope>
    <source>
        <strain evidence="4">Hydrate Ridge</strain>
    </source>
</reference>
<evidence type="ECO:0000256" key="2">
    <source>
        <dbReference type="ARBA" id="ARBA00022679"/>
    </source>
</evidence>
<dbReference type="PANTHER" id="PTHR23416:SF23">
    <property type="entry name" value="ACETYLTRANSFERASE C18B11.09C-RELATED"/>
    <property type="match status" value="1"/>
</dbReference>
<dbReference type="Proteomes" id="UP000030428">
    <property type="component" value="Unassembled WGS sequence"/>
</dbReference>
<dbReference type="GO" id="GO:0008374">
    <property type="term" value="F:O-acyltransferase activity"/>
    <property type="evidence" value="ECO:0007669"/>
    <property type="project" value="TreeGrafter"/>
</dbReference>
<sequence>MGGKLYGVKIILRLDRYNSKGFERGRAMAIEIIWLILQWLLMSSWIPGSMHRVFLLRLFGAKIGKTVTIKPGVIVKFPWRLQIGDFSWIGENVWIDNLANVTIGRHCCLSQGTFLCTGSHDWNSETFDLIVKPITVEDQAWLTARSTVAPGVIVREGAVLGLGSVATKELKAWWIYQGCPALAIKERSPD</sequence>
<dbReference type="PANTHER" id="PTHR23416">
    <property type="entry name" value="SIALIC ACID SYNTHASE-RELATED"/>
    <property type="match status" value="1"/>
</dbReference>
<dbReference type="EMBL" id="JSZA02000006">
    <property type="protein sequence ID" value="KHD08060.2"/>
    <property type="molecule type" value="Genomic_DNA"/>
</dbReference>
<dbReference type="SUPFAM" id="SSF51161">
    <property type="entry name" value="Trimeric LpxA-like enzymes"/>
    <property type="match status" value="1"/>
</dbReference>
<protein>
    <submittedName>
        <fullName evidence="4">Acyl transferase</fullName>
    </submittedName>
</protein>
<dbReference type="CDD" id="cd05825">
    <property type="entry name" value="LbH_wcaF_like"/>
    <property type="match status" value="1"/>
</dbReference>
<keyword evidence="2 4" id="KW-0808">Transferase</keyword>
<dbReference type="NCBIfam" id="NF007797">
    <property type="entry name" value="PRK10502.1"/>
    <property type="match status" value="1"/>
</dbReference>
<keyword evidence="3" id="KW-1133">Transmembrane helix</keyword>
<feature type="transmembrane region" description="Helical" evidence="3">
    <location>
        <begin position="27"/>
        <end position="47"/>
    </location>
</feature>
<organism evidence="4 5">
    <name type="scientific">Candidatus Thiomargarita nelsonii</name>
    <dbReference type="NCBI Taxonomy" id="1003181"/>
    <lineage>
        <taxon>Bacteria</taxon>
        <taxon>Pseudomonadati</taxon>
        <taxon>Pseudomonadota</taxon>
        <taxon>Gammaproteobacteria</taxon>
        <taxon>Thiotrichales</taxon>
        <taxon>Thiotrichaceae</taxon>
        <taxon>Thiomargarita</taxon>
    </lineage>
</organism>
<accession>A0A0A6PB98</accession>
<dbReference type="Gene3D" id="2.160.10.10">
    <property type="entry name" value="Hexapeptide repeat proteins"/>
    <property type="match status" value="1"/>
</dbReference>
<gene>
    <name evidence="4" type="ORF">PN36_02430</name>
</gene>
<evidence type="ECO:0000256" key="3">
    <source>
        <dbReference type="SAM" id="Phobius"/>
    </source>
</evidence>
<evidence type="ECO:0000256" key="1">
    <source>
        <dbReference type="ARBA" id="ARBA00007274"/>
    </source>
</evidence>
<proteinExistence type="inferred from homology"/>
<comment type="caution">
    <text evidence="4">The sequence shown here is derived from an EMBL/GenBank/DDBJ whole genome shotgun (WGS) entry which is preliminary data.</text>
</comment>
<keyword evidence="5" id="KW-1185">Reference proteome</keyword>